<dbReference type="Gene3D" id="3.40.50.720">
    <property type="entry name" value="NAD(P)-binding Rossmann-like Domain"/>
    <property type="match status" value="1"/>
</dbReference>
<dbReference type="EMBL" id="PEWZ01000126">
    <property type="protein sequence ID" value="PIU33824.1"/>
    <property type="molecule type" value="Genomic_DNA"/>
</dbReference>
<dbReference type="PANTHER" id="PTHR11606">
    <property type="entry name" value="GLUTAMATE DEHYDROGENASE"/>
    <property type="match status" value="1"/>
</dbReference>
<dbReference type="InterPro" id="IPR033922">
    <property type="entry name" value="NAD_bind_Glu_DH"/>
</dbReference>
<keyword evidence="1" id="KW-0560">Oxidoreductase</keyword>
<evidence type="ECO:0000313" key="3">
    <source>
        <dbReference type="EMBL" id="PIU33824.1"/>
    </source>
</evidence>
<organism evidence="3 4">
    <name type="scientific">Candidatus Shapirobacteria bacterium CG07_land_8_20_14_0_80_39_18</name>
    <dbReference type="NCBI Taxonomy" id="1974882"/>
    <lineage>
        <taxon>Bacteria</taxon>
        <taxon>Candidatus Shapironibacteriota</taxon>
    </lineage>
</organism>
<evidence type="ECO:0000259" key="2">
    <source>
        <dbReference type="SMART" id="SM00839"/>
    </source>
</evidence>
<dbReference type="GO" id="GO:0006538">
    <property type="term" value="P:L-glutamate catabolic process"/>
    <property type="evidence" value="ECO:0007669"/>
    <property type="project" value="TreeGrafter"/>
</dbReference>
<evidence type="ECO:0000313" key="4">
    <source>
        <dbReference type="Proteomes" id="UP000229502"/>
    </source>
</evidence>
<name>A0A2M6YQW7_9BACT</name>
<reference evidence="4" key="1">
    <citation type="submission" date="2017-09" db="EMBL/GenBank/DDBJ databases">
        <title>Depth-based differentiation of microbial function through sediment-hosted aquifers and enrichment of novel symbionts in the deep terrestrial subsurface.</title>
        <authorList>
            <person name="Probst A.J."/>
            <person name="Ladd B."/>
            <person name="Jarett J.K."/>
            <person name="Geller-Mcgrath D.E."/>
            <person name="Sieber C.M.K."/>
            <person name="Emerson J.B."/>
            <person name="Anantharaman K."/>
            <person name="Thomas B.C."/>
            <person name="Malmstrom R."/>
            <person name="Stieglmeier M."/>
            <person name="Klingl A."/>
            <person name="Woyke T."/>
            <person name="Ryan C.M."/>
            <person name="Banfield J.F."/>
        </authorList>
    </citation>
    <scope>NUCLEOTIDE SEQUENCE [LARGE SCALE GENOMIC DNA]</scope>
</reference>
<dbReference type="SUPFAM" id="SSF51735">
    <property type="entry name" value="NAD(P)-binding Rossmann-fold domains"/>
    <property type="match status" value="1"/>
</dbReference>
<comment type="caution">
    <text evidence="3">The sequence shown here is derived from an EMBL/GenBank/DDBJ whole genome shotgun (WGS) entry which is preliminary data.</text>
</comment>
<proteinExistence type="predicted"/>
<dbReference type="GO" id="GO:0004352">
    <property type="term" value="F:glutamate dehydrogenase (NAD+) activity"/>
    <property type="evidence" value="ECO:0007669"/>
    <property type="project" value="TreeGrafter"/>
</dbReference>
<dbReference type="AlphaFoldDB" id="A0A2M6YQW7"/>
<protein>
    <submittedName>
        <fullName evidence="3">Glutamate dehydrogenase</fullName>
    </submittedName>
</protein>
<dbReference type="SMART" id="SM00839">
    <property type="entry name" value="ELFV_dehydrog"/>
    <property type="match status" value="1"/>
</dbReference>
<feature type="non-terminal residue" evidence="3">
    <location>
        <position position="1"/>
    </location>
</feature>
<gene>
    <name evidence="3" type="ORF">COT03_02630</name>
</gene>
<sequence length="199" mass="21867">VGYWFAKIAQEEGLAIVAISDSRGGIVGPAFAKASAGKDIGNIEKIKEFKEKTGSVVGFPGIKPITNDQLLTIDCDVLVPAALENVITKENADKIKAKIIIEMANGPITPEADEILNQKRVIVVPDILANSGGVTVSSFEWEQNMAQEKWSEKKVNERLKKTIEEAFEEIWKMGEKEKVDLRKAAYLLAVDKVIKAMLK</sequence>
<dbReference type="InterPro" id="IPR036291">
    <property type="entry name" value="NAD(P)-bd_dom_sf"/>
</dbReference>
<dbReference type="Pfam" id="PF00208">
    <property type="entry name" value="ELFV_dehydrog"/>
    <property type="match status" value="1"/>
</dbReference>
<dbReference type="Proteomes" id="UP000229502">
    <property type="component" value="Unassembled WGS sequence"/>
</dbReference>
<dbReference type="PANTHER" id="PTHR11606:SF13">
    <property type="entry name" value="GLUTAMATE DEHYDROGENASE 1, MITOCHONDRIAL"/>
    <property type="match status" value="1"/>
</dbReference>
<accession>A0A2M6YQW7</accession>
<dbReference type="InterPro" id="IPR006096">
    <property type="entry name" value="Glu/Leu/Phe/Val/Trp_DH_C"/>
</dbReference>
<evidence type="ECO:0000256" key="1">
    <source>
        <dbReference type="ARBA" id="ARBA00023002"/>
    </source>
</evidence>
<dbReference type="CDD" id="cd01076">
    <property type="entry name" value="NAD_bind_1_Glu_DH"/>
    <property type="match status" value="1"/>
</dbReference>
<feature type="domain" description="Glutamate/phenylalanine/leucine/valine/L-tryptophan dehydrogenase C-terminal" evidence="2">
    <location>
        <begin position="1"/>
        <end position="199"/>
    </location>
</feature>